<evidence type="ECO:0000313" key="2">
    <source>
        <dbReference type="Proteomes" id="UP000676409"/>
    </source>
</evidence>
<gene>
    <name evidence="1" type="ORF">KCG34_14140</name>
</gene>
<protein>
    <submittedName>
        <fullName evidence="1">Uncharacterized protein</fullName>
    </submittedName>
</protein>
<evidence type="ECO:0000313" key="1">
    <source>
        <dbReference type="EMBL" id="QUD86238.1"/>
    </source>
</evidence>
<dbReference type="Proteomes" id="UP000676409">
    <property type="component" value="Chromosome"/>
</dbReference>
<dbReference type="EMBL" id="CP073078">
    <property type="protein sequence ID" value="QUD86238.1"/>
    <property type="molecule type" value="Genomic_DNA"/>
</dbReference>
<accession>A0A975ISZ3</accession>
<proteinExistence type="predicted"/>
<organism evidence="1 2">
    <name type="scientific">Phenylobacterium montanum</name>
    <dbReference type="NCBI Taxonomy" id="2823693"/>
    <lineage>
        <taxon>Bacteria</taxon>
        <taxon>Pseudomonadati</taxon>
        <taxon>Pseudomonadota</taxon>
        <taxon>Alphaproteobacteria</taxon>
        <taxon>Caulobacterales</taxon>
        <taxon>Caulobacteraceae</taxon>
        <taxon>Phenylobacterium</taxon>
    </lineage>
</organism>
<reference evidence="1" key="1">
    <citation type="submission" date="2021-04" db="EMBL/GenBank/DDBJ databases">
        <title>The complete genome sequence of Caulobacter sp. S6.</title>
        <authorList>
            <person name="Tang Y."/>
            <person name="Ouyang W."/>
            <person name="Liu Q."/>
            <person name="Huang B."/>
            <person name="Guo Z."/>
            <person name="Lei P."/>
        </authorList>
    </citation>
    <scope>NUCLEOTIDE SEQUENCE</scope>
    <source>
        <strain evidence="1">S6</strain>
    </source>
</reference>
<keyword evidence="2" id="KW-1185">Reference proteome</keyword>
<dbReference type="AlphaFoldDB" id="A0A975ISZ3"/>
<sequence length="440" mass="49506">MIDGLVAEVDAQATRQRARKADDQRRLAETLAAMVLDLFVAAESPRSPWLAYSRRREDYSTALTRYMRPEVTYTAAVEVADFLAANGYAEAKLGSYSRFSAEDWTGGRGYRSRLRATEKLVDRFRRDGVTRADIEDSDTTELIRLKGAPEGNRGRKPLIPYEDTSETRRMRDGLRAWAKLVNQFEIKAADFDPMAPAEDDDLDNEEAGEYVDPTEAALYRVFNDGEWSRGGRFYGGWWQSMPKLARATITIDGEATVELDFKSFHPRMLYHLCSRPLDPDNDPYRLGGLWRDVDRDVVKVAFNQLLAINGDGRPKKPAKAKLPPGVSYKSLVEGLETRHLAIAGWLRQGLAVRLQNIDSMIAEAVLERFTRSLRRPVLPVHDSFIVASRDEFDLGYAMSVAYRAVLTKLTGIDAYPVIAGWTSPEVERAVQAALADDDDL</sequence>
<dbReference type="KEGG" id="caul:KCG34_14140"/>
<name>A0A975ISZ3_9CAUL</name>
<dbReference type="RefSeq" id="WP_211936290.1">
    <property type="nucleotide sequence ID" value="NZ_CP073078.1"/>
</dbReference>